<dbReference type="InterPro" id="IPR001173">
    <property type="entry name" value="Glyco_trans_2-like"/>
</dbReference>
<keyword evidence="2" id="KW-1003">Cell membrane</keyword>
<keyword evidence="8" id="KW-1185">Reference proteome</keyword>
<keyword evidence="4 7" id="KW-0808">Transferase</keyword>
<keyword evidence="3" id="KW-0328">Glycosyltransferase</keyword>
<gene>
    <name evidence="7" type="ORF">BTW10_03200</name>
</gene>
<proteinExistence type="predicted"/>
<evidence type="ECO:0000256" key="4">
    <source>
        <dbReference type="ARBA" id="ARBA00022679"/>
    </source>
</evidence>
<dbReference type="PANTHER" id="PTHR43646:SF2">
    <property type="entry name" value="GLYCOSYLTRANSFERASE 2-LIKE DOMAIN-CONTAINING PROTEIN"/>
    <property type="match status" value="1"/>
</dbReference>
<dbReference type="PANTHER" id="PTHR43646">
    <property type="entry name" value="GLYCOSYLTRANSFERASE"/>
    <property type="match status" value="1"/>
</dbReference>
<evidence type="ECO:0000256" key="1">
    <source>
        <dbReference type="ARBA" id="ARBA00004236"/>
    </source>
</evidence>
<sequence>MSEVMTRESPATPWLSVIVPVVNEAATIQACLTALSPLRDRGVEIVVVDGGSDDETAALAHPLANRVLVSARGRARQMNHGGRESRGDCLVFVHADTRLPDRADRLIDAALKGAACWGRFDVEIERGFVLAGLVGWSMNQRSRLTGIATGDQAIFMTRDAFERVGGFPDQPLMEDIEISRRLRRLSAPACLAQRVTTSARRWQQHGPLRTIVTMWWLRLRYWCGVSPWTLAGEYTDVR</sequence>
<dbReference type="SUPFAM" id="SSF53448">
    <property type="entry name" value="Nucleotide-diphospho-sugar transferases"/>
    <property type="match status" value="1"/>
</dbReference>
<dbReference type="CDD" id="cd02522">
    <property type="entry name" value="GT_2_like_a"/>
    <property type="match status" value="1"/>
</dbReference>
<evidence type="ECO:0000313" key="8">
    <source>
        <dbReference type="Proteomes" id="UP000186806"/>
    </source>
</evidence>
<evidence type="ECO:0000256" key="5">
    <source>
        <dbReference type="ARBA" id="ARBA00023136"/>
    </source>
</evidence>
<feature type="domain" description="Glycosyltransferase 2-like" evidence="6">
    <location>
        <begin position="16"/>
        <end position="126"/>
    </location>
</feature>
<dbReference type="InterPro" id="IPR029044">
    <property type="entry name" value="Nucleotide-diphossugar_trans"/>
</dbReference>
<dbReference type="NCBIfam" id="TIGR04283">
    <property type="entry name" value="glyco_like_mftF"/>
    <property type="match status" value="1"/>
</dbReference>
<dbReference type="Gene3D" id="3.90.550.10">
    <property type="entry name" value="Spore Coat Polysaccharide Biosynthesis Protein SpsA, Chain A"/>
    <property type="match status" value="1"/>
</dbReference>
<dbReference type="GO" id="GO:0016757">
    <property type="term" value="F:glycosyltransferase activity"/>
    <property type="evidence" value="ECO:0007669"/>
    <property type="project" value="UniProtKB-KW"/>
</dbReference>
<comment type="subcellular location">
    <subcellularLocation>
        <location evidence="1">Cell membrane</location>
    </subcellularLocation>
</comment>
<dbReference type="GO" id="GO:0005886">
    <property type="term" value="C:plasma membrane"/>
    <property type="evidence" value="ECO:0007669"/>
    <property type="project" value="UniProtKB-SubCell"/>
</dbReference>
<dbReference type="EMBL" id="MSDQ01000006">
    <property type="protein sequence ID" value="OLO12490.1"/>
    <property type="molecule type" value="Genomic_DNA"/>
</dbReference>
<comment type="caution">
    <text evidence="7">The sequence shown here is derived from an EMBL/GenBank/DDBJ whole genome shotgun (WGS) entry which is preliminary data.</text>
</comment>
<name>A0A1Q8TFM9_9GAMM</name>
<reference evidence="7 8" key="1">
    <citation type="submission" date="2016-12" db="EMBL/GenBank/DDBJ databases">
        <title>Draft genome sequences of strains Salinicola socius SMB35, Salinicola sp. MH3R3-1 and Chromohalobacter sp. SMB17 from the Verkhnekamsk potash mining region of Russia.</title>
        <authorList>
            <person name="Mavrodi D.V."/>
            <person name="Olsson B.E."/>
            <person name="Korsakova E.S."/>
            <person name="Pyankova A."/>
            <person name="Mavrodi O.V."/>
            <person name="Plotnikova E.G."/>
        </authorList>
    </citation>
    <scope>NUCLEOTIDE SEQUENCE [LARGE SCALE GENOMIC DNA]</scope>
    <source>
        <strain evidence="7 8">SMB17</strain>
    </source>
</reference>
<organism evidence="7 8">
    <name type="scientific">Chromohalobacter japonicus</name>
    <dbReference type="NCBI Taxonomy" id="223900"/>
    <lineage>
        <taxon>Bacteria</taxon>
        <taxon>Pseudomonadati</taxon>
        <taxon>Pseudomonadota</taxon>
        <taxon>Gammaproteobacteria</taxon>
        <taxon>Oceanospirillales</taxon>
        <taxon>Halomonadaceae</taxon>
        <taxon>Chromohalobacter</taxon>
    </lineage>
</organism>
<dbReference type="Pfam" id="PF00535">
    <property type="entry name" value="Glycos_transf_2"/>
    <property type="match status" value="1"/>
</dbReference>
<dbReference type="AlphaFoldDB" id="A0A1Q8TFM9"/>
<dbReference type="Proteomes" id="UP000186806">
    <property type="component" value="Unassembled WGS sequence"/>
</dbReference>
<dbReference type="InterPro" id="IPR026461">
    <property type="entry name" value="Trfase_2_rSAM/seldom_assoc"/>
</dbReference>
<protein>
    <submittedName>
        <fullName evidence="7">Glycosyl transferase</fullName>
    </submittedName>
</protein>
<accession>A0A1Q8TFM9</accession>
<evidence type="ECO:0000313" key="7">
    <source>
        <dbReference type="EMBL" id="OLO12490.1"/>
    </source>
</evidence>
<keyword evidence="5" id="KW-0472">Membrane</keyword>
<evidence type="ECO:0000256" key="2">
    <source>
        <dbReference type="ARBA" id="ARBA00022475"/>
    </source>
</evidence>
<evidence type="ECO:0000256" key="3">
    <source>
        <dbReference type="ARBA" id="ARBA00022676"/>
    </source>
</evidence>
<evidence type="ECO:0000259" key="6">
    <source>
        <dbReference type="Pfam" id="PF00535"/>
    </source>
</evidence>